<dbReference type="AlphaFoldDB" id="A0A2P5WL82"/>
<dbReference type="Proteomes" id="UP000239757">
    <property type="component" value="Unassembled WGS sequence"/>
</dbReference>
<feature type="region of interest" description="Disordered" evidence="6">
    <location>
        <begin position="86"/>
        <end position="113"/>
    </location>
</feature>
<gene>
    <name evidence="8" type="ORF">GOBAR_AA28844</name>
</gene>
<feature type="domain" description="Response regulatory" evidence="7">
    <location>
        <begin position="39"/>
        <end position="194"/>
    </location>
</feature>
<dbReference type="SUPFAM" id="SSF52172">
    <property type="entry name" value="CheY-like"/>
    <property type="match status" value="1"/>
</dbReference>
<dbReference type="InterPro" id="IPR045279">
    <property type="entry name" value="ARR-like"/>
</dbReference>
<evidence type="ECO:0000256" key="5">
    <source>
        <dbReference type="PROSITE-ProRule" id="PRU00169"/>
    </source>
</evidence>
<dbReference type="Gene3D" id="3.40.50.2300">
    <property type="match status" value="1"/>
</dbReference>
<protein>
    <recommendedName>
        <fullName evidence="7">Response regulatory domain-containing protein</fullName>
    </recommendedName>
</protein>
<evidence type="ECO:0000313" key="9">
    <source>
        <dbReference type="Proteomes" id="UP000239757"/>
    </source>
</evidence>
<feature type="compositionally biased region" description="Polar residues" evidence="6">
    <location>
        <begin position="1"/>
        <end position="15"/>
    </location>
</feature>
<feature type="compositionally biased region" description="Low complexity" evidence="6">
    <location>
        <begin position="24"/>
        <end position="33"/>
    </location>
</feature>
<proteinExistence type="predicted"/>
<dbReference type="OrthoDB" id="60033at2759"/>
<evidence type="ECO:0000256" key="2">
    <source>
        <dbReference type="ARBA" id="ARBA00023015"/>
    </source>
</evidence>
<dbReference type="InterPro" id="IPR001789">
    <property type="entry name" value="Sig_transdc_resp-reg_receiver"/>
</dbReference>
<keyword evidence="3" id="KW-0804">Transcription</keyword>
<feature type="compositionally biased region" description="Low complexity" evidence="6">
    <location>
        <begin position="218"/>
        <end position="229"/>
    </location>
</feature>
<sequence>MELMKSSDNIIQDRTQQQHKQEPEMQAQEGQQEQGHHFHVLAVDDSVIDRKLLEKLLKVSSYQVTCVDSGDKALEYLGLLNNLDSDSTASSSSPSFSSSSSSSSSNSSSCSQSSQREGLKVNLIMTDFCMPGMSGYDLLKRVKGSSWKDVPVVVMSSENVPSRISIRCLEGGAEEFMLKPLQLSDLEKIQVYLLKSLHISCTNIDKDDDDNNTDDNSDNNNDKVVNNDSNIDKGNNSTSMNNNFSKRKALSSEDTESRRPKIKGLAVAI</sequence>
<feature type="region of interest" description="Disordered" evidence="6">
    <location>
        <begin position="1"/>
        <end position="34"/>
    </location>
</feature>
<evidence type="ECO:0000256" key="3">
    <source>
        <dbReference type="ARBA" id="ARBA00023163"/>
    </source>
</evidence>
<evidence type="ECO:0000313" key="8">
    <source>
        <dbReference type="EMBL" id="PPR91840.1"/>
    </source>
</evidence>
<dbReference type="EMBL" id="KZ667202">
    <property type="protein sequence ID" value="PPR91840.1"/>
    <property type="molecule type" value="Genomic_DNA"/>
</dbReference>
<name>A0A2P5WL82_GOSBA</name>
<dbReference type="InterPro" id="IPR011006">
    <property type="entry name" value="CheY-like_superfamily"/>
</dbReference>
<dbReference type="PANTHER" id="PTHR43874">
    <property type="entry name" value="TWO-COMPONENT RESPONSE REGULATOR"/>
    <property type="match status" value="1"/>
</dbReference>
<reference evidence="8 9" key="1">
    <citation type="submission" date="2015-01" db="EMBL/GenBank/DDBJ databases">
        <title>Genome of allotetraploid Gossypium barbadense reveals genomic plasticity and fiber elongation in cotton evolution.</title>
        <authorList>
            <person name="Chen X."/>
            <person name="Liu X."/>
            <person name="Zhao B."/>
            <person name="Zheng H."/>
            <person name="Hu Y."/>
            <person name="Lu G."/>
            <person name="Yang C."/>
            <person name="Chen J."/>
            <person name="Shan C."/>
            <person name="Zhang L."/>
            <person name="Zhou Y."/>
            <person name="Wang L."/>
            <person name="Guo W."/>
            <person name="Bai Y."/>
            <person name="Ruan J."/>
            <person name="Shangguan X."/>
            <person name="Mao Y."/>
            <person name="Jiang J."/>
            <person name="Zhu Y."/>
            <person name="Lei J."/>
            <person name="Kang H."/>
            <person name="Chen S."/>
            <person name="He X."/>
            <person name="Wang R."/>
            <person name="Wang Y."/>
            <person name="Chen J."/>
            <person name="Wang L."/>
            <person name="Yu S."/>
            <person name="Wang B."/>
            <person name="Wei J."/>
            <person name="Song S."/>
            <person name="Lu X."/>
            <person name="Gao Z."/>
            <person name="Gu W."/>
            <person name="Deng X."/>
            <person name="Ma D."/>
            <person name="Wang S."/>
            <person name="Liang W."/>
            <person name="Fang L."/>
            <person name="Cai C."/>
            <person name="Zhu X."/>
            <person name="Zhou B."/>
            <person name="Zhang Y."/>
            <person name="Chen Z."/>
            <person name="Xu S."/>
            <person name="Zhu R."/>
            <person name="Wang S."/>
            <person name="Zhang T."/>
            <person name="Zhao G."/>
        </authorList>
    </citation>
    <scope>NUCLEOTIDE SEQUENCE [LARGE SCALE GENOMIC DNA]</scope>
    <source>
        <strain evidence="9">cv. Xinhai21</strain>
        <tissue evidence="8">Leaf</tissue>
    </source>
</reference>
<evidence type="ECO:0000256" key="1">
    <source>
        <dbReference type="ARBA" id="ARBA00023012"/>
    </source>
</evidence>
<dbReference type="GO" id="GO:0000160">
    <property type="term" value="P:phosphorelay signal transduction system"/>
    <property type="evidence" value="ECO:0007669"/>
    <property type="project" value="UniProtKB-KW"/>
</dbReference>
<dbReference type="SMART" id="SM00448">
    <property type="entry name" value="REC"/>
    <property type="match status" value="1"/>
</dbReference>
<feature type="compositionally biased region" description="Acidic residues" evidence="6">
    <location>
        <begin position="206"/>
        <end position="217"/>
    </location>
</feature>
<keyword evidence="4" id="KW-0539">Nucleus</keyword>
<keyword evidence="1" id="KW-0902">Two-component regulatory system</keyword>
<feature type="compositionally biased region" description="Polar residues" evidence="6">
    <location>
        <begin position="233"/>
        <end position="244"/>
    </location>
</feature>
<keyword evidence="2" id="KW-0805">Transcription regulation</keyword>
<organism evidence="8 9">
    <name type="scientific">Gossypium barbadense</name>
    <name type="common">Sea Island cotton</name>
    <name type="synonym">Hibiscus barbadensis</name>
    <dbReference type="NCBI Taxonomy" id="3634"/>
    <lineage>
        <taxon>Eukaryota</taxon>
        <taxon>Viridiplantae</taxon>
        <taxon>Streptophyta</taxon>
        <taxon>Embryophyta</taxon>
        <taxon>Tracheophyta</taxon>
        <taxon>Spermatophyta</taxon>
        <taxon>Magnoliopsida</taxon>
        <taxon>eudicotyledons</taxon>
        <taxon>Gunneridae</taxon>
        <taxon>Pentapetalae</taxon>
        <taxon>rosids</taxon>
        <taxon>malvids</taxon>
        <taxon>Malvales</taxon>
        <taxon>Malvaceae</taxon>
        <taxon>Malvoideae</taxon>
        <taxon>Gossypium</taxon>
    </lineage>
</organism>
<dbReference type="GO" id="GO:0009736">
    <property type="term" value="P:cytokinin-activated signaling pathway"/>
    <property type="evidence" value="ECO:0007669"/>
    <property type="project" value="InterPro"/>
</dbReference>
<dbReference type="Pfam" id="PF00072">
    <property type="entry name" value="Response_reg"/>
    <property type="match status" value="1"/>
</dbReference>
<accession>A0A2P5WL82</accession>
<feature type="region of interest" description="Disordered" evidence="6">
    <location>
        <begin position="205"/>
        <end position="269"/>
    </location>
</feature>
<evidence type="ECO:0000256" key="4">
    <source>
        <dbReference type="ARBA" id="ARBA00023242"/>
    </source>
</evidence>
<dbReference type="PANTHER" id="PTHR43874:SF96">
    <property type="entry name" value="TWO-COMPONENT RESPONSE REGULATOR ORR10-LIKE"/>
    <property type="match status" value="1"/>
</dbReference>
<feature type="modified residue" description="4-aspartylphosphate" evidence="5">
    <location>
        <position position="127"/>
    </location>
</feature>
<evidence type="ECO:0000259" key="7">
    <source>
        <dbReference type="PROSITE" id="PS50110"/>
    </source>
</evidence>
<dbReference type="PROSITE" id="PS50110">
    <property type="entry name" value="RESPONSE_REGULATORY"/>
    <property type="match status" value="1"/>
</dbReference>
<keyword evidence="5" id="KW-0597">Phosphoprotein</keyword>
<evidence type="ECO:0000256" key="6">
    <source>
        <dbReference type="SAM" id="MobiDB-lite"/>
    </source>
</evidence>